<gene>
    <name evidence="5" type="ORF">E5K04_15375</name>
</gene>
<name>A0A4T0UJC4_9NEIS</name>
<dbReference type="Proteomes" id="UP000308891">
    <property type="component" value="Unassembled WGS sequence"/>
</dbReference>
<organism evidence="5 6">
    <name type="scientific">Crenobacter intestini</name>
    <dbReference type="NCBI Taxonomy" id="2563443"/>
    <lineage>
        <taxon>Bacteria</taxon>
        <taxon>Pseudomonadati</taxon>
        <taxon>Pseudomonadota</taxon>
        <taxon>Betaproteobacteria</taxon>
        <taxon>Neisseriales</taxon>
        <taxon>Neisseriaceae</taxon>
        <taxon>Crenobacter</taxon>
    </lineage>
</organism>
<evidence type="ECO:0000313" key="6">
    <source>
        <dbReference type="Proteomes" id="UP000308891"/>
    </source>
</evidence>
<dbReference type="SUPFAM" id="SSF58104">
    <property type="entry name" value="Methyl-accepting chemotaxis protein (MCP) signaling domain"/>
    <property type="match status" value="1"/>
</dbReference>
<dbReference type="GO" id="GO:0016020">
    <property type="term" value="C:membrane"/>
    <property type="evidence" value="ECO:0007669"/>
    <property type="project" value="InterPro"/>
</dbReference>
<evidence type="ECO:0000256" key="1">
    <source>
        <dbReference type="ARBA" id="ARBA00023224"/>
    </source>
</evidence>
<dbReference type="PRINTS" id="PR00260">
    <property type="entry name" value="CHEMTRNSDUCR"/>
</dbReference>
<comment type="caution">
    <text evidence="5">The sequence shown here is derived from an EMBL/GenBank/DDBJ whole genome shotgun (WGS) entry which is preliminary data.</text>
</comment>
<protein>
    <recommendedName>
        <fullName evidence="4">Methyl-accepting transducer domain-containing protein</fullName>
    </recommendedName>
</protein>
<dbReference type="OrthoDB" id="8576332at2"/>
<proteinExistence type="inferred from homology"/>
<reference evidence="5 6" key="1">
    <citation type="submission" date="2019-04" db="EMBL/GenBank/DDBJ databases">
        <title>Crenobacter sp. nov.</title>
        <authorList>
            <person name="Shi S."/>
        </authorList>
    </citation>
    <scope>NUCLEOTIDE SEQUENCE [LARGE SCALE GENOMIC DNA]</scope>
    <source>
        <strain evidence="5 6">GY 70310</strain>
    </source>
</reference>
<dbReference type="PANTHER" id="PTHR32089:SF112">
    <property type="entry name" value="LYSOZYME-LIKE PROTEIN-RELATED"/>
    <property type="match status" value="1"/>
</dbReference>
<keyword evidence="1 3" id="KW-0807">Transducer</keyword>
<evidence type="ECO:0000259" key="4">
    <source>
        <dbReference type="PROSITE" id="PS50111"/>
    </source>
</evidence>
<sequence length="248" mass="25829">MAAASAANTSTLEQLGASISQVAAGAGEADSLVKSTGQALECCADDIHALAGDMENTLGSVRSLEAMLGVLDRRSQEISGITGVIRDIADQTNLLALNAAIEAARAGEQGRGFAVVADEVRKLAERTASATQEISSKVGAIREEARRAADDVQGTVSVVGDSSARTDEAAARIQSVRESMRQLLQRMSEISGSTSEQHHASGEIARSTEAINSRIVANEGALQDVNATLSRLSSLAGQMDSRFGKFRV</sequence>
<dbReference type="GO" id="GO:0004888">
    <property type="term" value="F:transmembrane signaling receptor activity"/>
    <property type="evidence" value="ECO:0007669"/>
    <property type="project" value="InterPro"/>
</dbReference>
<dbReference type="PANTHER" id="PTHR32089">
    <property type="entry name" value="METHYL-ACCEPTING CHEMOTAXIS PROTEIN MCPB"/>
    <property type="match status" value="1"/>
</dbReference>
<dbReference type="AlphaFoldDB" id="A0A4T0UJC4"/>
<dbReference type="SMART" id="SM00283">
    <property type="entry name" value="MA"/>
    <property type="match status" value="1"/>
</dbReference>
<dbReference type="EMBL" id="STGJ01000023">
    <property type="protein sequence ID" value="TIC78684.1"/>
    <property type="molecule type" value="Genomic_DNA"/>
</dbReference>
<dbReference type="PROSITE" id="PS50111">
    <property type="entry name" value="CHEMOTAXIS_TRANSDUC_2"/>
    <property type="match status" value="1"/>
</dbReference>
<comment type="similarity">
    <text evidence="2">Belongs to the methyl-accepting chemotaxis (MCP) protein family.</text>
</comment>
<evidence type="ECO:0000256" key="2">
    <source>
        <dbReference type="ARBA" id="ARBA00029447"/>
    </source>
</evidence>
<dbReference type="GO" id="GO:0006935">
    <property type="term" value="P:chemotaxis"/>
    <property type="evidence" value="ECO:0007669"/>
    <property type="project" value="InterPro"/>
</dbReference>
<dbReference type="GO" id="GO:0007165">
    <property type="term" value="P:signal transduction"/>
    <property type="evidence" value="ECO:0007669"/>
    <property type="project" value="UniProtKB-KW"/>
</dbReference>
<feature type="domain" description="Methyl-accepting transducer" evidence="4">
    <location>
        <begin position="1"/>
        <end position="212"/>
    </location>
</feature>
<evidence type="ECO:0000256" key="3">
    <source>
        <dbReference type="PROSITE-ProRule" id="PRU00284"/>
    </source>
</evidence>
<evidence type="ECO:0000313" key="5">
    <source>
        <dbReference type="EMBL" id="TIC78684.1"/>
    </source>
</evidence>
<accession>A0A4T0UJC4</accession>
<dbReference type="InterPro" id="IPR004089">
    <property type="entry name" value="MCPsignal_dom"/>
</dbReference>
<dbReference type="InterPro" id="IPR004090">
    <property type="entry name" value="Chemotax_Me-accpt_rcpt"/>
</dbReference>
<keyword evidence="6" id="KW-1185">Reference proteome</keyword>
<dbReference type="Pfam" id="PF00015">
    <property type="entry name" value="MCPsignal"/>
    <property type="match status" value="1"/>
</dbReference>
<dbReference type="Gene3D" id="1.10.287.950">
    <property type="entry name" value="Methyl-accepting chemotaxis protein"/>
    <property type="match status" value="1"/>
</dbReference>